<dbReference type="GO" id="GO:0017025">
    <property type="term" value="F:TBP-class protein binding"/>
    <property type="evidence" value="ECO:0007669"/>
    <property type="project" value="InterPro"/>
</dbReference>
<evidence type="ECO:0000259" key="1">
    <source>
        <dbReference type="PROSITE" id="PS51192"/>
    </source>
</evidence>
<reference evidence="2 3" key="1">
    <citation type="journal article" date="2024" name="BMC Genomics">
        <title>Genome assembly of redclaw crayfish (Cherax quadricarinatus) provides insights into its immune adaptation and hypoxia tolerance.</title>
        <authorList>
            <person name="Liu Z."/>
            <person name="Zheng J."/>
            <person name="Li H."/>
            <person name="Fang K."/>
            <person name="Wang S."/>
            <person name="He J."/>
            <person name="Zhou D."/>
            <person name="Weng S."/>
            <person name="Chi M."/>
            <person name="Gu Z."/>
            <person name="He J."/>
            <person name="Li F."/>
            <person name="Wang M."/>
        </authorList>
    </citation>
    <scope>NUCLEOTIDE SEQUENCE [LARGE SCALE GENOMIC DNA]</scope>
    <source>
        <strain evidence="2">ZL_2023a</strain>
    </source>
</reference>
<dbReference type="EMBL" id="JARKIK010000061">
    <property type="protein sequence ID" value="KAK8731309.1"/>
    <property type="molecule type" value="Genomic_DNA"/>
</dbReference>
<dbReference type="Gene3D" id="3.40.50.10810">
    <property type="entry name" value="Tandem AAA-ATPase domain"/>
    <property type="match status" value="1"/>
</dbReference>
<sequence>GLLKQKIREREFLEKLLDPTKIENYKIPVPINAELRSYQQNGVNWLAFLNRYKLHGILCDDMGLGKTLQSICILAGDHYTKELQQKKSGCKNSTLQSLVVCPPTLTGHWVYEVEKFVKTKYLNPLHYTGPPNERYRLRCFFPDHNLIVASYDIVRNDID</sequence>
<dbReference type="PANTHER" id="PTHR36498:SF1">
    <property type="entry name" value="TATA-BINDING PROTEIN-ASSOCIATED FACTOR 172"/>
    <property type="match status" value="1"/>
</dbReference>
<dbReference type="GO" id="GO:0016887">
    <property type="term" value="F:ATP hydrolysis activity"/>
    <property type="evidence" value="ECO:0007669"/>
    <property type="project" value="InterPro"/>
</dbReference>
<dbReference type="SUPFAM" id="SSF52540">
    <property type="entry name" value="P-loop containing nucleoside triphosphate hydrolases"/>
    <property type="match status" value="1"/>
</dbReference>
<protein>
    <recommendedName>
        <fullName evidence="1">Helicase ATP-binding domain-containing protein</fullName>
    </recommendedName>
</protein>
<name>A0AAW0WZW3_CHEQU</name>
<keyword evidence="3" id="KW-1185">Reference proteome</keyword>
<dbReference type="GO" id="GO:0005524">
    <property type="term" value="F:ATP binding"/>
    <property type="evidence" value="ECO:0007669"/>
    <property type="project" value="InterPro"/>
</dbReference>
<organism evidence="2 3">
    <name type="scientific">Cherax quadricarinatus</name>
    <name type="common">Australian red claw crayfish</name>
    <dbReference type="NCBI Taxonomy" id="27406"/>
    <lineage>
        <taxon>Eukaryota</taxon>
        <taxon>Metazoa</taxon>
        <taxon>Ecdysozoa</taxon>
        <taxon>Arthropoda</taxon>
        <taxon>Crustacea</taxon>
        <taxon>Multicrustacea</taxon>
        <taxon>Malacostraca</taxon>
        <taxon>Eumalacostraca</taxon>
        <taxon>Eucarida</taxon>
        <taxon>Decapoda</taxon>
        <taxon>Pleocyemata</taxon>
        <taxon>Astacidea</taxon>
        <taxon>Parastacoidea</taxon>
        <taxon>Parastacidae</taxon>
        <taxon>Cherax</taxon>
    </lineage>
</organism>
<feature type="non-terminal residue" evidence="2">
    <location>
        <position position="1"/>
    </location>
</feature>
<dbReference type="InterPro" id="IPR038718">
    <property type="entry name" value="SNF2-like_sf"/>
</dbReference>
<dbReference type="InterPro" id="IPR000330">
    <property type="entry name" value="SNF2_N"/>
</dbReference>
<dbReference type="GO" id="GO:0003677">
    <property type="term" value="F:DNA binding"/>
    <property type="evidence" value="ECO:0007669"/>
    <property type="project" value="InterPro"/>
</dbReference>
<dbReference type="InterPro" id="IPR044972">
    <property type="entry name" value="Mot1"/>
</dbReference>
<comment type="caution">
    <text evidence="2">The sequence shown here is derived from an EMBL/GenBank/DDBJ whole genome shotgun (WGS) entry which is preliminary data.</text>
</comment>
<dbReference type="InterPro" id="IPR014001">
    <property type="entry name" value="Helicase_ATP-bd"/>
</dbReference>
<feature type="non-terminal residue" evidence="2">
    <location>
        <position position="159"/>
    </location>
</feature>
<dbReference type="InterPro" id="IPR027417">
    <property type="entry name" value="P-loop_NTPase"/>
</dbReference>
<dbReference type="AlphaFoldDB" id="A0AAW0WZW3"/>
<accession>A0AAW0WZW3</accession>
<gene>
    <name evidence="2" type="ORF">OTU49_007537</name>
</gene>
<dbReference type="Pfam" id="PF00176">
    <property type="entry name" value="SNF2-rel_dom"/>
    <property type="match status" value="1"/>
</dbReference>
<feature type="domain" description="Helicase ATP-binding" evidence="1">
    <location>
        <begin position="47"/>
        <end position="159"/>
    </location>
</feature>
<dbReference type="PROSITE" id="PS51192">
    <property type="entry name" value="HELICASE_ATP_BIND_1"/>
    <property type="match status" value="1"/>
</dbReference>
<dbReference type="Proteomes" id="UP001445076">
    <property type="component" value="Unassembled WGS sequence"/>
</dbReference>
<proteinExistence type="predicted"/>
<evidence type="ECO:0000313" key="2">
    <source>
        <dbReference type="EMBL" id="KAK8731309.1"/>
    </source>
</evidence>
<evidence type="ECO:0000313" key="3">
    <source>
        <dbReference type="Proteomes" id="UP001445076"/>
    </source>
</evidence>
<dbReference type="PANTHER" id="PTHR36498">
    <property type="entry name" value="TATA-BINDING PROTEIN-ASSOCIATED FACTOR 172"/>
    <property type="match status" value="1"/>
</dbReference>